<gene>
    <name evidence="3" type="ORF">ACFPT7_02135</name>
</gene>
<feature type="compositionally biased region" description="Low complexity" evidence="2">
    <location>
        <begin position="658"/>
        <end position="694"/>
    </location>
</feature>
<evidence type="ECO:0000256" key="1">
    <source>
        <dbReference type="SAM" id="Coils"/>
    </source>
</evidence>
<protein>
    <recommendedName>
        <fullName evidence="5">Phage P22-like portal protein</fullName>
    </recommendedName>
</protein>
<dbReference type="EMBL" id="JBHSPH010000001">
    <property type="protein sequence ID" value="MFC5861085.1"/>
    <property type="molecule type" value="Genomic_DNA"/>
</dbReference>
<dbReference type="Proteomes" id="UP001596091">
    <property type="component" value="Unassembled WGS sequence"/>
</dbReference>
<dbReference type="InterPro" id="IPR032427">
    <property type="entry name" value="P22_portal"/>
</dbReference>
<evidence type="ECO:0008006" key="5">
    <source>
        <dbReference type="Google" id="ProtNLM"/>
    </source>
</evidence>
<dbReference type="Pfam" id="PF16510">
    <property type="entry name" value="P22_portal"/>
    <property type="match status" value="1"/>
</dbReference>
<evidence type="ECO:0000313" key="3">
    <source>
        <dbReference type="EMBL" id="MFC5861085.1"/>
    </source>
</evidence>
<organism evidence="3 4">
    <name type="scientific">Acidicapsa dinghuensis</name>
    <dbReference type="NCBI Taxonomy" id="2218256"/>
    <lineage>
        <taxon>Bacteria</taxon>
        <taxon>Pseudomonadati</taxon>
        <taxon>Acidobacteriota</taxon>
        <taxon>Terriglobia</taxon>
        <taxon>Terriglobales</taxon>
        <taxon>Acidobacteriaceae</taxon>
        <taxon>Acidicapsa</taxon>
    </lineage>
</organism>
<comment type="caution">
    <text evidence="3">The sequence shown here is derived from an EMBL/GenBank/DDBJ whole genome shotgun (WGS) entry which is preliminary data.</text>
</comment>
<feature type="region of interest" description="Disordered" evidence="2">
    <location>
        <begin position="655"/>
        <end position="694"/>
    </location>
</feature>
<keyword evidence="1" id="KW-0175">Coiled coil</keyword>
<sequence>MADEVKDAAADSKPGSDEALLVEVRKDFTYAKSYWQENYEEAEKDMDCVLCIPPEDFRNDRAGRPCLWPDEISQYVNQTNNNLRQTKRAIKVSPRSEEAKDVDAEHRQAYIQGIEYASKAQSIYATAFESCVECGFGYWRVHLVVTGPNGEQEPRIRRIPNWATVLPDPDARESDFSDSNVYFVTDTMRQTTFAKRYPKAQKRSFEGSDSEKAPGWLDGDNITVAEWWKREEHVDKDGVKHYTVTQRITNGLEILETNEWIGSWIPIIGCFGLEKYKRAGGTSKRVFLSLVRRARGSQQMLAYIASQEAEEFGMAPRAPYLVVKGSVDSQQWKLANKQPTAYLEWFPPEDWNVQQFGPPPMPARQPFIPNAQAYEIAYERWRRSIQASMGVMPLPTSAQRQNEKSGIALTKIQSQESIGSFHFTDNFVRALTNTGIQINELITRLAELDSLPKQVLGRDQKGEDKTLRIAPQRQEGEEGQMPTEAADSQHLPEADLFFAHRGEFEVAISDGPSDMSQRDEVSEFVDTLLQTLPSMGLAPQLMQQIIAIAIRLKNVGTYGDEIADLLAPPNQQDIPPQARAMVMQAQSQLQMAMAEIQQLKLEKLGKVTEFQGKMALADKEQETKVLVAEISTKAQNLMERMKAFEDMMAQWHSQAHDLAMQSQQQQAAMAQQQQAQQAAAAQAQQQPAQAPLAQ</sequence>
<evidence type="ECO:0000313" key="4">
    <source>
        <dbReference type="Proteomes" id="UP001596091"/>
    </source>
</evidence>
<feature type="coiled-coil region" evidence="1">
    <location>
        <begin position="627"/>
        <end position="654"/>
    </location>
</feature>
<accession>A0ABW1ECZ7</accession>
<feature type="region of interest" description="Disordered" evidence="2">
    <location>
        <begin position="458"/>
        <end position="485"/>
    </location>
</feature>
<feature type="compositionally biased region" description="Basic and acidic residues" evidence="2">
    <location>
        <begin position="458"/>
        <end position="467"/>
    </location>
</feature>
<evidence type="ECO:0000256" key="2">
    <source>
        <dbReference type="SAM" id="MobiDB-lite"/>
    </source>
</evidence>
<proteinExistence type="predicted"/>
<dbReference type="RefSeq" id="WP_263334470.1">
    <property type="nucleotide sequence ID" value="NZ_JAGSYH010000002.1"/>
</dbReference>
<reference evidence="4" key="1">
    <citation type="journal article" date="2019" name="Int. J. Syst. Evol. Microbiol.">
        <title>The Global Catalogue of Microorganisms (GCM) 10K type strain sequencing project: providing services to taxonomists for standard genome sequencing and annotation.</title>
        <authorList>
            <consortium name="The Broad Institute Genomics Platform"/>
            <consortium name="The Broad Institute Genome Sequencing Center for Infectious Disease"/>
            <person name="Wu L."/>
            <person name="Ma J."/>
        </authorList>
    </citation>
    <scope>NUCLEOTIDE SEQUENCE [LARGE SCALE GENOMIC DNA]</scope>
    <source>
        <strain evidence="4">JCM 4087</strain>
    </source>
</reference>
<name>A0ABW1ECZ7_9BACT</name>
<keyword evidence="4" id="KW-1185">Reference proteome</keyword>